<dbReference type="Proteomes" id="UP000566819">
    <property type="component" value="Unassembled WGS sequence"/>
</dbReference>
<organism evidence="1 2">
    <name type="scientific">Cudoniella acicularis</name>
    <dbReference type="NCBI Taxonomy" id="354080"/>
    <lineage>
        <taxon>Eukaryota</taxon>
        <taxon>Fungi</taxon>
        <taxon>Dikarya</taxon>
        <taxon>Ascomycota</taxon>
        <taxon>Pezizomycotina</taxon>
        <taxon>Leotiomycetes</taxon>
        <taxon>Helotiales</taxon>
        <taxon>Tricladiaceae</taxon>
        <taxon>Cudoniella</taxon>
    </lineage>
</organism>
<keyword evidence="2" id="KW-1185">Reference proteome</keyword>
<sequence length="685" mass="75317">MAKDNSSNAALPTGQPALADPVVIFEKMQELLKTRNDTSRFVGLALLKSVLDNGQLVQDPVRLRVLWEALSPKFLDRLLRAQENKKISKTETRDMVDLSVSILHTFTNLLPLDALKEKRLTGRIDPLVKALIQRLELLPSPLIIAKAIPSPPETSKLILQTLLTIVSQTDGALELLKVSDLSPLTEIATQNPLVLDILSYSWINASTIREEIATVRASIDNLLPALLVIFRQTDAVTLIQCVGSLLLKLVPEVSPPTSLHQRCISNYWQAISSNPSWLIPLVSVLRKLVSRKPTATGRAAYTNLAAALLQAYPLDSPILLFKDDASGSADSKPFSYLFVNLLLIDLRSSFPSLLAQLNSAEYPDISRRLAAAFDILSSFIGFLVRSLDDESTVPSFSMPPDLLLKLRKDIAETISLTIEHLRDRWDASVAGVSGLHPSARAGTSVTSEGTRLTLTWESIKDNVTEDPLILAGIRTMAIWIREDENENLRNESCGLMDMFVELYKASSEGSLDFRYPVLLALEVIMLSENGLEAFLGQGGWEVVYNDLQSILKPAVYSKDVKNTYAIARGLEIVRVLLAVVDHPSTFSPREEWMSIITSAASMQTTFGASSSILELQIAILQLSTALLSKAATGVQKRYLSKIPALTGLVNQLTSFVKRLDGTDSAELITLLEDVSLELENLRGVQ</sequence>
<reference evidence="1 2" key="1">
    <citation type="submission" date="2020-03" db="EMBL/GenBank/DDBJ databases">
        <title>Draft Genome Sequence of Cudoniella acicularis.</title>
        <authorList>
            <person name="Buettner E."/>
            <person name="Kellner H."/>
        </authorList>
    </citation>
    <scope>NUCLEOTIDE SEQUENCE [LARGE SCALE GENOMIC DNA]</scope>
    <source>
        <strain evidence="1 2">DSM 108380</strain>
    </source>
</reference>
<evidence type="ECO:0000313" key="2">
    <source>
        <dbReference type="Proteomes" id="UP000566819"/>
    </source>
</evidence>
<evidence type="ECO:0008006" key="3">
    <source>
        <dbReference type="Google" id="ProtNLM"/>
    </source>
</evidence>
<evidence type="ECO:0000313" key="1">
    <source>
        <dbReference type="EMBL" id="KAF4638042.1"/>
    </source>
</evidence>
<dbReference type="InterPro" id="IPR008709">
    <property type="entry name" value="Neurochondrin"/>
</dbReference>
<dbReference type="AlphaFoldDB" id="A0A8H4RXX5"/>
<dbReference type="PANTHER" id="PTHR13109">
    <property type="entry name" value="NEUROCHONDRIN"/>
    <property type="match status" value="1"/>
</dbReference>
<protein>
    <recommendedName>
        <fullName evidence="3">DUF1941 family protein</fullName>
    </recommendedName>
</protein>
<dbReference type="EMBL" id="JAAMPI010000001">
    <property type="protein sequence ID" value="KAF4638042.1"/>
    <property type="molecule type" value="Genomic_DNA"/>
</dbReference>
<dbReference type="Pfam" id="PF05536">
    <property type="entry name" value="Neurochondrin"/>
    <property type="match status" value="1"/>
</dbReference>
<name>A0A8H4RXX5_9HELO</name>
<proteinExistence type="predicted"/>
<dbReference type="PANTHER" id="PTHR13109:SF7">
    <property type="entry name" value="NEUROCHONDRIN"/>
    <property type="match status" value="1"/>
</dbReference>
<gene>
    <name evidence="1" type="ORF">G7Y89_g24</name>
</gene>
<comment type="caution">
    <text evidence="1">The sequence shown here is derived from an EMBL/GenBank/DDBJ whole genome shotgun (WGS) entry which is preliminary data.</text>
</comment>
<accession>A0A8H4RXX5</accession>
<dbReference type="OrthoDB" id="8962942at2759"/>